<feature type="compositionally biased region" description="Basic and acidic residues" evidence="2">
    <location>
        <begin position="471"/>
        <end position="499"/>
    </location>
</feature>
<evidence type="ECO:0000259" key="4">
    <source>
        <dbReference type="PROSITE" id="PS50234"/>
    </source>
</evidence>
<evidence type="ECO:0000256" key="2">
    <source>
        <dbReference type="SAM" id="MobiDB-lite"/>
    </source>
</evidence>
<feature type="repeat" description="TPR" evidence="1">
    <location>
        <begin position="415"/>
        <end position="448"/>
    </location>
</feature>
<proteinExistence type="predicted"/>
<dbReference type="PROSITE" id="PS50005">
    <property type="entry name" value="TPR"/>
    <property type="match status" value="1"/>
</dbReference>
<feature type="compositionally biased region" description="Low complexity" evidence="2">
    <location>
        <begin position="648"/>
        <end position="659"/>
    </location>
</feature>
<protein>
    <submittedName>
        <fullName evidence="5">VWA domain-containing protein</fullName>
    </submittedName>
</protein>
<feature type="compositionally biased region" description="Polar residues" evidence="2">
    <location>
        <begin position="660"/>
        <end position="670"/>
    </location>
</feature>
<dbReference type="RefSeq" id="WP_394608370.1">
    <property type="nucleotide sequence ID" value="NZ_JBIHSJ010000004.1"/>
</dbReference>
<reference evidence="5 6" key="1">
    <citation type="submission" date="2024-10" db="EMBL/GenBank/DDBJ databases">
        <authorList>
            <person name="Yibar A."/>
            <person name="Saticioglu I.B."/>
            <person name="Duman M."/>
            <person name="Ajmi N."/>
            <person name="Gurler F."/>
            <person name="Ay H."/>
            <person name="Onuk E."/>
            <person name="Guler S."/>
            <person name="Romalde J.L."/>
        </authorList>
    </citation>
    <scope>NUCLEOTIDE SEQUENCE [LARGE SCALE GENOMIC DNA]</scope>
    <source>
        <strain evidence="5 6">14-MA-B</strain>
    </source>
</reference>
<dbReference type="PANTHER" id="PTHR22550">
    <property type="entry name" value="SPORE GERMINATION PROTEIN"/>
    <property type="match status" value="1"/>
</dbReference>
<dbReference type="PANTHER" id="PTHR22550:SF14">
    <property type="entry name" value="VWFA DOMAIN-CONTAINING PROTEIN"/>
    <property type="match status" value="1"/>
</dbReference>
<evidence type="ECO:0000313" key="6">
    <source>
        <dbReference type="Proteomes" id="UP001607151"/>
    </source>
</evidence>
<dbReference type="PROSITE" id="PS50234">
    <property type="entry name" value="VWFA"/>
    <property type="match status" value="1"/>
</dbReference>
<dbReference type="SUPFAM" id="SSF48452">
    <property type="entry name" value="TPR-like"/>
    <property type="match status" value="1"/>
</dbReference>
<feature type="transmembrane region" description="Helical" evidence="3">
    <location>
        <begin position="6"/>
        <end position="26"/>
    </location>
</feature>
<keyword evidence="3" id="KW-1133">Transmembrane helix</keyword>
<keyword evidence="1" id="KW-0802">TPR repeat</keyword>
<keyword evidence="6" id="KW-1185">Reference proteome</keyword>
<evidence type="ECO:0000256" key="3">
    <source>
        <dbReference type="SAM" id="Phobius"/>
    </source>
</evidence>
<feature type="compositionally biased region" description="Basic and acidic residues" evidence="2">
    <location>
        <begin position="508"/>
        <end position="523"/>
    </location>
</feature>
<feature type="region of interest" description="Disordered" evidence="2">
    <location>
        <begin position="464"/>
        <end position="670"/>
    </location>
</feature>
<keyword evidence="3" id="KW-0472">Membrane</keyword>
<feature type="compositionally biased region" description="Low complexity" evidence="2">
    <location>
        <begin position="524"/>
        <end position="566"/>
    </location>
</feature>
<evidence type="ECO:0000313" key="5">
    <source>
        <dbReference type="EMBL" id="MFH0266703.1"/>
    </source>
</evidence>
<dbReference type="Proteomes" id="UP001607151">
    <property type="component" value="Unassembled WGS sequence"/>
</dbReference>
<dbReference type="Gene3D" id="3.40.50.410">
    <property type="entry name" value="von Willebrand factor, type A domain"/>
    <property type="match status" value="1"/>
</dbReference>
<feature type="transmembrane region" description="Helical" evidence="3">
    <location>
        <begin position="54"/>
        <end position="74"/>
    </location>
</feature>
<accession>A0ABW7IZV9</accession>
<evidence type="ECO:0000256" key="1">
    <source>
        <dbReference type="PROSITE-ProRule" id="PRU00339"/>
    </source>
</evidence>
<comment type="caution">
    <text evidence="5">The sequence shown here is derived from an EMBL/GenBank/DDBJ whole genome shotgun (WGS) entry which is preliminary data.</text>
</comment>
<feature type="domain" description="VWFA" evidence="4">
    <location>
        <begin position="87"/>
        <end position="283"/>
    </location>
</feature>
<name>A0ABW7IZV9_9VIBR</name>
<dbReference type="InterPro" id="IPR036465">
    <property type="entry name" value="vWFA_dom_sf"/>
</dbReference>
<sequence>MSDFQLLHPIWLYAIIPAIFLSVWLYRKPKTTSLIATHLSQQLGLDQTRTHSSVVGLLLSAWLIAIIALAGPSFEKQQVPSFGVNNARVIVMDMTLSMYATDLAPNRLTQARYKVMDLLPTLKEGTTGLVAYSADGYMISPLTNDTNTLASLIPNLSPDIMPTHGSNAGAGVKKAIDMLTQAGHQQGDIILVADGLSSAESDDIATQLKGTNWHLSVMSVGTAQGAPIRLPSGDMFTHNGTTVVAKADLNALQSLAQTGHGVYTALRTDDVDIQTLAQSLNHVELKNHQENKGSPELEVHINHGFWLLPILLILALGAFRRGGIFSLALLVSLPLLQPQHASAAQEAQPQTTPRSGFDITSAFKTPDRQGYQSYQAKDYAKAATQFENRAWQGAAQYQAGNYQAAIQSLQGLNDEDSRYNLANAQAQSGQLEQAKQGYENILKTNPNHADAKKNLDIVNKALQQKKQQQNQDEKNKQQKDQDKNKDNQKNDKDSQKQQSKDQQSQDKQSQDKQNEQSKGDNSQDKSSQNDQSKSDQSQDSQSQNNQNQSAQNQNKDSQQNQNQSEQSEQERHNKDPQNSSQQNSQEKSQQQQAQAKQQAEQSKQKEEQQKQQAMAASKQDKSNPAGNTVAVDPTLNKLEQIPDDAKRLLQAQMALEAQQNPQPESNGQQW</sequence>
<dbReference type="InterPro" id="IPR002035">
    <property type="entry name" value="VWF_A"/>
</dbReference>
<dbReference type="InterPro" id="IPR011990">
    <property type="entry name" value="TPR-like_helical_dom_sf"/>
</dbReference>
<dbReference type="Gene3D" id="1.25.40.10">
    <property type="entry name" value="Tetratricopeptide repeat domain"/>
    <property type="match status" value="1"/>
</dbReference>
<feature type="compositionally biased region" description="Low complexity" evidence="2">
    <location>
        <begin position="577"/>
        <end position="601"/>
    </location>
</feature>
<dbReference type="InterPro" id="IPR050768">
    <property type="entry name" value="UPF0353/GerABKA_families"/>
</dbReference>
<dbReference type="SUPFAM" id="SSF53300">
    <property type="entry name" value="vWA-like"/>
    <property type="match status" value="1"/>
</dbReference>
<keyword evidence="3" id="KW-0812">Transmembrane</keyword>
<gene>
    <name evidence="5" type="ORF">ACGRQ9_14755</name>
</gene>
<dbReference type="EMBL" id="JBIHSN010000003">
    <property type="protein sequence ID" value="MFH0266703.1"/>
    <property type="molecule type" value="Genomic_DNA"/>
</dbReference>
<dbReference type="Pfam" id="PF13519">
    <property type="entry name" value="VWA_2"/>
    <property type="match status" value="1"/>
</dbReference>
<organism evidence="5 6">
    <name type="scientific">Vibrio rumoiensis</name>
    <dbReference type="NCBI Taxonomy" id="76258"/>
    <lineage>
        <taxon>Bacteria</taxon>
        <taxon>Pseudomonadati</taxon>
        <taxon>Pseudomonadota</taxon>
        <taxon>Gammaproteobacteria</taxon>
        <taxon>Vibrionales</taxon>
        <taxon>Vibrionaceae</taxon>
        <taxon>Vibrio</taxon>
    </lineage>
</organism>
<dbReference type="InterPro" id="IPR019734">
    <property type="entry name" value="TPR_rpt"/>
</dbReference>